<feature type="domain" description="WKF" evidence="2">
    <location>
        <begin position="89"/>
        <end position="182"/>
    </location>
</feature>
<proteinExistence type="predicted"/>
<reference evidence="4 5" key="1">
    <citation type="submission" date="2015-10" db="EMBL/GenBank/DDBJ databases">
        <title>Draft genomes sequences of Candida glabrata isolates 1A, 1B, 2A, 2B, 3A and 3B.</title>
        <authorList>
            <person name="Haavelsrud O.E."/>
            <person name="Gaustad P."/>
        </authorList>
    </citation>
    <scope>NUCLEOTIDE SEQUENCE [LARGE SCALE GENOMIC DNA]</scope>
    <source>
        <strain evidence="4">910700640</strain>
    </source>
</reference>
<dbReference type="EMBL" id="LLZZ01000167">
    <property type="protein sequence ID" value="KTA96825.1"/>
    <property type="molecule type" value="Genomic_DNA"/>
</dbReference>
<dbReference type="PANTHER" id="PTHR22306:SF2">
    <property type="entry name" value="CHROMOSOME 7 OPEN READING FRAME 50"/>
    <property type="match status" value="1"/>
</dbReference>
<protein>
    <recommendedName>
        <fullName evidence="2">WKF domain-containing protein</fullName>
    </recommendedName>
</protein>
<dbReference type="OMA" id="ISKWNTQ"/>
<feature type="region of interest" description="Disordered" evidence="1">
    <location>
        <begin position="33"/>
        <end position="75"/>
    </location>
</feature>
<evidence type="ECO:0000313" key="3">
    <source>
        <dbReference type="EMBL" id="KTA96825.1"/>
    </source>
</evidence>
<feature type="region of interest" description="Disordered" evidence="1">
    <location>
        <begin position="202"/>
        <end position="231"/>
    </location>
</feature>
<dbReference type="OrthoDB" id="10261563at2759"/>
<evidence type="ECO:0000256" key="1">
    <source>
        <dbReference type="SAM" id="MobiDB-lite"/>
    </source>
</evidence>
<dbReference type="Proteomes" id="UP000054886">
    <property type="component" value="Unassembled WGS sequence"/>
</dbReference>
<dbReference type="GO" id="GO:0005730">
    <property type="term" value="C:nucleolus"/>
    <property type="evidence" value="ECO:0007669"/>
    <property type="project" value="EnsemblFungi"/>
</dbReference>
<dbReference type="GO" id="GO:0003723">
    <property type="term" value="F:RNA binding"/>
    <property type="evidence" value="ECO:0007669"/>
    <property type="project" value="EnsemblFungi"/>
</dbReference>
<dbReference type="GO" id="GO:0000470">
    <property type="term" value="P:maturation of LSU-rRNA"/>
    <property type="evidence" value="ECO:0007669"/>
    <property type="project" value="EnsemblFungi"/>
</dbReference>
<dbReference type="VEuPathDB" id="FungiDB:GVI51_L07689"/>
<dbReference type="VEuPathDB" id="FungiDB:CAGL0L07832g"/>
<evidence type="ECO:0000313" key="5">
    <source>
        <dbReference type="Proteomes" id="UP000054886"/>
    </source>
</evidence>
<dbReference type="AlphaFoldDB" id="A0A0W0ESP0"/>
<name>A0A0W0ESP0_CANGB</name>
<evidence type="ECO:0000313" key="4">
    <source>
        <dbReference type="EMBL" id="KTA98407.1"/>
    </source>
</evidence>
<dbReference type="PANTHER" id="PTHR22306">
    <property type="entry name" value="CHROMOSOME 7 OPEN READING FRAME 50"/>
    <property type="match status" value="1"/>
</dbReference>
<gene>
    <name evidence="4" type="ORF">AO440_005155</name>
    <name evidence="3" type="ORF">AO440_005380</name>
</gene>
<dbReference type="Pfam" id="PF10180">
    <property type="entry name" value="WKF"/>
    <property type="match status" value="1"/>
</dbReference>
<feature type="compositionally biased region" description="Basic and acidic residues" evidence="1">
    <location>
        <begin position="209"/>
        <end position="231"/>
    </location>
</feature>
<evidence type="ECO:0000259" key="2">
    <source>
        <dbReference type="Pfam" id="PF10180"/>
    </source>
</evidence>
<sequence>MDHVPAWKRFAIKNKNEGKREIEDDPLNVTTHLATGSLTKKQKKSILNGTDNDLPKKVKNKDKKQKKAKLPREERLEKKQRVLKDQLRYLIEFYLKDSDELPDKLYQLESIRSNYDENDIKSKKDESAVVDVWKFSKQKQNWLLKHFHNFDEIPAEYDELLLNYFKDMKGRSKYELIKLCNEKLETWNKYIAEQEEKMQKIINGEENEDNKNVEQNEENKEDEEQKHKVEELPMPNKAVICRSYKLLSLWEKNKNEDEQDFEVVILQKFPEEDLK</sequence>
<dbReference type="EMBL" id="LLZZ01000153">
    <property type="protein sequence ID" value="KTA98407.1"/>
    <property type="molecule type" value="Genomic_DNA"/>
</dbReference>
<organism evidence="4 5">
    <name type="scientific">Candida glabrata</name>
    <name type="common">Yeast</name>
    <name type="synonym">Torulopsis glabrata</name>
    <dbReference type="NCBI Taxonomy" id="5478"/>
    <lineage>
        <taxon>Eukaryota</taxon>
        <taxon>Fungi</taxon>
        <taxon>Dikarya</taxon>
        <taxon>Ascomycota</taxon>
        <taxon>Saccharomycotina</taxon>
        <taxon>Saccharomycetes</taxon>
        <taxon>Saccharomycetales</taxon>
        <taxon>Saccharomycetaceae</taxon>
        <taxon>Nakaseomyces</taxon>
    </lineage>
</organism>
<accession>A0A0W0ESP0</accession>
<feature type="compositionally biased region" description="Polar residues" evidence="1">
    <location>
        <begin position="33"/>
        <end position="51"/>
    </location>
</feature>
<comment type="caution">
    <text evidence="4">The sequence shown here is derived from an EMBL/GenBank/DDBJ whole genome shotgun (WGS) entry which is preliminary data.</text>
</comment>
<dbReference type="VEuPathDB" id="FungiDB:GWK60_L07403"/>
<dbReference type="InterPro" id="IPR019327">
    <property type="entry name" value="WKF"/>
</dbReference>
<feature type="compositionally biased region" description="Basic residues" evidence="1">
    <location>
        <begin position="57"/>
        <end position="69"/>
    </location>
</feature>
<dbReference type="VEuPathDB" id="FungiDB:B1J91_L07832g"/>